<accession>A0A076MJ98</accession>
<reference evidence="2 3" key="1">
    <citation type="submission" date="2014-07" db="EMBL/GenBank/DDBJ databases">
        <title>Whole Genome Sequence of the Amycolatopsis methanolica 239.</title>
        <authorList>
            <person name="Tang B."/>
        </authorList>
    </citation>
    <scope>NUCLEOTIDE SEQUENCE [LARGE SCALE GENOMIC DNA]</scope>
    <source>
        <strain evidence="2 3">239</strain>
    </source>
</reference>
<evidence type="ECO:0000313" key="2">
    <source>
        <dbReference type="EMBL" id="AIJ20938.1"/>
    </source>
</evidence>
<feature type="transmembrane region" description="Helical" evidence="1">
    <location>
        <begin position="109"/>
        <end position="131"/>
    </location>
</feature>
<evidence type="ECO:0008006" key="4">
    <source>
        <dbReference type="Google" id="ProtNLM"/>
    </source>
</evidence>
<organism evidence="2 3">
    <name type="scientific">Amycolatopsis methanolica 239</name>
    <dbReference type="NCBI Taxonomy" id="1068978"/>
    <lineage>
        <taxon>Bacteria</taxon>
        <taxon>Bacillati</taxon>
        <taxon>Actinomycetota</taxon>
        <taxon>Actinomycetes</taxon>
        <taxon>Pseudonocardiales</taxon>
        <taxon>Pseudonocardiaceae</taxon>
        <taxon>Amycolatopsis</taxon>
        <taxon>Amycolatopsis methanolica group</taxon>
    </lineage>
</organism>
<dbReference type="AlphaFoldDB" id="A0A076MJ98"/>
<dbReference type="PATRIC" id="fig|1068978.7.peg.885"/>
<dbReference type="eggNOG" id="ENOG5032SF0">
    <property type="taxonomic scope" value="Bacteria"/>
</dbReference>
<feature type="transmembrane region" description="Helical" evidence="1">
    <location>
        <begin position="75"/>
        <end position="97"/>
    </location>
</feature>
<keyword evidence="1" id="KW-1133">Transmembrane helix</keyword>
<name>A0A076MJ98_AMYME</name>
<keyword evidence="1" id="KW-0812">Transmembrane</keyword>
<dbReference type="OrthoDB" id="3540634at2"/>
<sequence>MIVLSGSTQLFTVIALVSLPTVMFGGYSLLALLRKRKLTDEQRAYFRAGHAHAGVLLVLALITLQLVAAGGLGAAGQWVVCLLLLVGILAQSGGMFLNLLPGRKPLAHGVTVSGAVLLAAAMITTAVGVAMA</sequence>
<dbReference type="STRING" id="1068978.AMETH_0846"/>
<protein>
    <recommendedName>
        <fullName evidence="4">Integral membrane protein</fullName>
    </recommendedName>
</protein>
<dbReference type="HOGENOM" id="CLU_1895066_0_0_11"/>
<evidence type="ECO:0000313" key="3">
    <source>
        <dbReference type="Proteomes" id="UP000062973"/>
    </source>
</evidence>
<dbReference type="KEGG" id="amq:AMETH_0846"/>
<evidence type="ECO:0000256" key="1">
    <source>
        <dbReference type="SAM" id="Phobius"/>
    </source>
</evidence>
<keyword evidence="1" id="KW-0472">Membrane</keyword>
<keyword evidence="3" id="KW-1185">Reference proteome</keyword>
<feature type="transmembrane region" description="Helical" evidence="1">
    <location>
        <begin position="45"/>
        <end position="69"/>
    </location>
</feature>
<dbReference type="EMBL" id="CP009110">
    <property type="protein sequence ID" value="AIJ20938.1"/>
    <property type="molecule type" value="Genomic_DNA"/>
</dbReference>
<proteinExistence type="predicted"/>
<feature type="transmembrane region" description="Helical" evidence="1">
    <location>
        <begin position="12"/>
        <end position="33"/>
    </location>
</feature>
<dbReference type="RefSeq" id="WP_017986803.1">
    <property type="nucleotide sequence ID" value="NZ_AQUL01000001.1"/>
</dbReference>
<gene>
    <name evidence="2" type="ORF">AMETH_0846</name>
</gene>
<dbReference type="Proteomes" id="UP000062973">
    <property type="component" value="Chromosome"/>
</dbReference>